<protein>
    <recommendedName>
        <fullName evidence="4">Secreted protein</fullName>
    </recommendedName>
</protein>
<evidence type="ECO:0000313" key="2">
    <source>
        <dbReference type="EMBL" id="CAF4885897.1"/>
    </source>
</evidence>
<accession>A0A821U9B9</accession>
<dbReference type="EMBL" id="CAJOBZ010000029">
    <property type="protein sequence ID" value="CAF4885897.1"/>
    <property type="molecule type" value="Genomic_DNA"/>
</dbReference>
<dbReference type="AlphaFoldDB" id="A0A821U9B9"/>
<feature type="signal peptide" evidence="1">
    <location>
        <begin position="1"/>
        <end position="18"/>
    </location>
</feature>
<evidence type="ECO:0000313" key="3">
    <source>
        <dbReference type="Proteomes" id="UP000663880"/>
    </source>
</evidence>
<sequence length="113" mass="13390">MKMSILLIFICFVASVYSLPTIDDDDLQNYQELQEHSMDYEGHDIQNRLIMGDICPRGRTRAPWGKCIPCGRTVNIDQVWDQAFLLDAAEIQRNVLREQDRNNRKQCHYYHWT</sequence>
<dbReference type="Proteomes" id="UP000663880">
    <property type="component" value="Unassembled WGS sequence"/>
</dbReference>
<feature type="chain" id="PRO_5032908396" description="Secreted protein" evidence="1">
    <location>
        <begin position="19"/>
        <end position="113"/>
    </location>
</feature>
<keyword evidence="3" id="KW-1185">Reference proteome</keyword>
<organism evidence="2 3">
    <name type="scientific">Pieris macdunnoughi</name>
    <dbReference type="NCBI Taxonomy" id="345717"/>
    <lineage>
        <taxon>Eukaryota</taxon>
        <taxon>Metazoa</taxon>
        <taxon>Ecdysozoa</taxon>
        <taxon>Arthropoda</taxon>
        <taxon>Hexapoda</taxon>
        <taxon>Insecta</taxon>
        <taxon>Pterygota</taxon>
        <taxon>Neoptera</taxon>
        <taxon>Endopterygota</taxon>
        <taxon>Lepidoptera</taxon>
        <taxon>Glossata</taxon>
        <taxon>Ditrysia</taxon>
        <taxon>Papilionoidea</taxon>
        <taxon>Pieridae</taxon>
        <taxon>Pierinae</taxon>
        <taxon>Pieris</taxon>
    </lineage>
</organism>
<evidence type="ECO:0008006" key="4">
    <source>
        <dbReference type="Google" id="ProtNLM"/>
    </source>
</evidence>
<keyword evidence="1" id="KW-0732">Signal</keyword>
<name>A0A821U9B9_9NEOP</name>
<gene>
    <name evidence="2" type="ORF">PMACD_LOCUS10027</name>
</gene>
<reference evidence="2" key="1">
    <citation type="submission" date="2021-02" db="EMBL/GenBank/DDBJ databases">
        <authorList>
            <person name="Steward A R."/>
        </authorList>
    </citation>
    <scope>NUCLEOTIDE SEQUENCE</scope>
</reference>
<evidence type="ECO:0000256" key="1">
    <source>
        <dbReference type="SAM" id="SignalP"/>
    </source>
</evidence>
<proteinExistence type="predicted"/>
<comment type="caution">
    <text evidence="2">The sequence shown here is derived from an EMBL/GenBank/DDBJ whole genome shotgun (WGS) entry which is preliminary data.</text>
</comment>